<keyword evidence="1" id="KW-0812">Transmembrane</keyword>
<dbReference type="AlphaFoldDB" id="A0A1F8FP15"/>
<evidence type="ECO:0000259" key="3">
    <source>
        <dbReference type="Pfam" id="PF17479"/>
    </source>
</evidence>
<sequence length="352" mass="39894">MRILSYFKELDMNKTLVIAGITASAFLVAFLFWWQWGSNIIGINNESDNNRTVASLTGLTCGNYSKRPVAVMMTSDPIARPLSGISQADVVIEMPVTPNGITRMMAVFQCDPFDDTSFDKTQDRQGEEPFEIGSIRSAREDFLPLVASFRALYAHWGGEREALNKLNNGILDNIDAMKYEGTVFYRKNSVLRPHNGFTTIELLEDKAEDLGYNLSDTFLGYLRTEEKPERNLSNIVSVISVAYENSYRIEWIYDESANSYKRIRGGEPETDRNTGKQVETSIVVLMRTTSKVLNIDYISVKTTGEGEAEFYQNGIKTSGTWKNINNDLRFYDTNGQEMKFVPGKMWVEIITN</sequence>
<dbReference type="InterPro" id="IPR023158">
    <property type="entry name" value="YerB-like_sf"/>
</dbReference>
<name>A0A1F8FP15_9BACT</name>
<evidence type="ECO:0000259" key="2">
    <source>
        <dbReference type="Pfam" id="PF11258"/>
    </source>
</evidence>
<accession>A0A1F8FP15</accession>
<reference evidence="4 5" key="1">
    <citation type="journal article" date="2016" name="Nat. Commun.">
        <title>Thousands of microbial genomes shed light on interconnected biogeochemical processes in an aquifer system.</title>
        <authorList>
            <person name="Anantharaman K."/>
            <person name="Brown C.T."/>
            <person name="Hug L.A."/>
            <person name="Sharon I."/>
            <person name="Castelle C.J."/>
            <person name="Probst A.J."/>
            <person name="Thomas B.C."/>
            <person name="Singh A."/>
            <person name="Wilkins M.J."/>
            <person name="Karaoz U."/>
            <person name="Brodie E.L."/>
            <person name="Williams K.H."/>
            <person name="Hubbard S.S."/>
            <person name="Banfield J.F."/>
        </authorList>
    </citation>
    <scope>NUCLEOTIDE SEQUENCE [LARGE SCALE GENOMIC DNA]</scope>
</reference>
<dbReference type="InterPro" id="IPR021416">
    <property type="entry name" value="DUF3048_N"/>
</dbReference>
<keyword evidence="1" id="KW-0472">Membrane</keyword>
<feature type="transmembrane region" description="Helical" evidence="1">
    <location>
        <begin position="16"/>
        <end position="36"/>
    </location>
</feature>
<evidence type="ECO:0000256" key="1">
    <source>
        <dbReference type="SAM" id="Phobius"/>
    </source>
</evidence>
<dbReference type="Proteomes" id="UP000176581">
    <property type="component" value="Unassembled WGS sequence"/>
</dbReference>
<keyword evidence="1" id="KW-1133">Transmembrane helix</keyword>
<dbReference type="Pfam" id="PF17479">
    <property type="entry name" value="DUF3048_C"/>
    <property type="match status" value="1"/>
</dbReference>
<dbReference type="Gene3D" id="3.50.90.10">
    <property type="entry name" value="YerB-like"/>
    <property type="match status" value="1"/>
</dbReference>
<dbReference type="InterPro" id="IPR035328">
    <property type="entry name" value="DUF3048_C"/>
</dbReference>
<feature type="domain" description="DUF3048" evidence="3">
    <location>
        <begin position="240"/>
        <end position="347"/>
    </location>
</feature>
<dbReference type="SUPFAM" id="SSF159774">
    <property type="entry name" value="YerB-like"/>
    <property type="match status" value="1"/>
</dbReference>
<evidence type="ECO:0000313" key="5">
    <source>
        <dbReference type="Proteomes" id="UP000176581"/>
    </source>
</evidence>
<comment type="caution">
    <text evidence="4">The sequence shown here is derived from an EMBL/GenBank/DDBJ whole genome shotgun (WGS) entry which is preliminary data.</text>
</comment>
<dbReference type="Pfam" id="PF11258">
    <property type="entry name" value="DUF3048"/>
    <property type="match status" value="1"/>
</dbReference>
<feature type="domain" description="DUF3048" evidence="2">
    <location>
        <begin position="56"/>
        <end position="212"/>
    </location>
</feature>
<evidence type="ECO:0008006" key="6">
    <source>
        <dbReference type="Google" id="ProtNLM"/>
    </source>
</evidence>
<proteinExistence type="predicted"/>
<dbReference type="EMBL" id="MGJV01000018">
    <property type="protein sequence ID" value="OGN14947.1"/>
    <property type="molecule type" value="Genomic_DNA"/>
</dbReference>
<evidence type="ECO:0000313" key="4">
    <source>
        <dbReference type="EMBL" id="OGN14947.1"/>
    </source>
</evidence>
<protein>
    <recommendedName>
        <fullName evidence="6">DUF3048 domain-containing protein</fullName>
    </recommendedName>
</protein>
<gene>
    <name evidence="4" type="ORF">A3J47_00865</name>
</gene>
<organism evidence="4 5">
    <name type="scientific">Candidatus Yanofskybacteria bacterium RIFCSPHIGHO2_02_FULL_43_22</name>
    <dbReference type="NCBI Taxonomy" id="1802681"/>
    <lineage>
        <taxon>Bacteria</taxon>
        <taxon>Candidatus Yanofskyibacteriota</taxon>
    </lineage>
</organism>